<proteinExistence type="predicted"/>
<gene>
    <name evidence="1" type="ORF">FHR34_000925</name>
</gene>
<evidence type="ECO:0000313" key="1">
    <source>
        <dbReference type="EMBL" id="MBB4921932.1"/>
    </source>
</evidence>
<dbReference type="RefSeq" id="WP_184934189.1">
    <property type="nucleotide sequence ID" value="NZ_JACHJV010000001.1"/>
</dbReference>
<dbReference type="EMBL" id="JACHJV010000001">
    <property type="protein sequence ID" value="MBB4921932.1"/>
    <property type="molecule type" value="Genomic_DNA"/>
</dbReference>
<sequence>MSGKGQNNSGGFHVSGSAKVTVTNSAITAAKDSTAIVNAAPVEADLVRRTLELAAVLRQSTDPATAQVAADLHQEAASPAPHWERVLHFLTRAGQGVVATTALATDIQALESSIRALLP</sequence>
<dbReference type="AlphaFoldDB" id="A0A7W7QY49"/>
<keyword evidence="2" id="KW-1185">Reference proteome</keyword>
<dbReference type="Proteomes" id="UP000540506">
    <property type="component" value="Unassembled WGS sequence"/>
</dbReference>
<name>A0A7W7QY49_KITKI</name>
<evidence type="ECO:0000313" key="2">
    <source>
        <dbReference type="Proteomes" id="UP000540506"/>
    </source>
</evidence>
<reference evidence="1 2" key="1">
    <citation type="submission" date="2020-08" db="EMBL/GenBank/DDBJ databases">
        <title>Sequencing the genomes of 1000 actinobacteria strains.</title>
        <authorList>
            <person name="Klenk H.-P."/>
        </authorList>
    </citation>
    <scope>NUCLEOTIDE SEQUENCE [LARGE SCALE GENOMIC DNA]</scope>
    <source>
        <strain evidence="1 2">DSM 41654</strain>
    </source>
</reference>
<comment type="caution">
    <text evidence="1">The sequence shown here is derived from an EMBL/GenBank/DDBJ whole genome shotgun (WGS) entry which is preliminary data.</text>
</comment>
<organism evidence="1 2">
    <name type="scientific">Kitasatospora kifunensis</name>
    <name type="common">Streptomyces kifunensis</name>
    <dbReference type="NCBI Taxonomy" id="58351"/>
    <lineage>
        <taxon>Bacteria</taxon>
        <taxon>Bacillati</taxon>
        <taxon>Actinomycetota</taxon>
        <taxon>Actinomycetes</taxon>
        <taxon>Kitasatosporales</taxon>
        <taxon>Streptomycetaceae</taxon>
        <taxon>Kitasatospora</taxon>
    </lineage>
</organism>
<protein>
    <submittedName>
        <fullName evidence="1">Uncharacterized protein</fullName>
    </submittedName>
</protein>
<accession>A0A7W7QY49</accession>